<keyword evidence="2" id="KW-1185">Reference proteome</keyword>
<feature type="chain" id="PRO_5036720445" evidence="1">
    <location>
        <begin position="24"/>
        <end position="81"/>
    </location>
</feature>
<evidence type="ECO:0000256" key="1">
    <source>
        <dbReference type="SAM" id="SignalP"/>
    </source>
</evidence>
<dbReference type="AlphaFoldDB" id="A0A914DUH0"/>
<name>A0A914DUH0_9BILA</name>
<dbReference type="Proteomes" id="UP000887540">
    <property type="component" value="Unplaced"/>
</dbReference>
<proteinExistence type="predicted"/>
<feature type="signal peptide" evidence="1">
    <location>
        <begin position="1"/>
        <end position="23"/>
    </location>
</feature>
<evidence type="ECO:0000313" key="2">
    <source>
        <dbReference type="Proteomes" id="UP000887540"/>
    </source>
</evidence>
<dbReference type="WBParaSite" id="ACRNAN_scaffold4179.g31887.t1">
    <property type="protein sequence ID" value="ACRNAN_scaffold4179.g31887.t1"/>
    <property type="gene ID" value="ACRNAN_scaffold4179.g31887"/>
</dbReference>
<keyword evidence="1" id="KW-0732">Signal</keyword>
<sequence>MKCVSVIALLALILTVFFESAYGYRDAELFRDKRQAPAASTDSCKIDDCFGACKYYQDCLQVLNSASCCLPTNCNGKCKTA</sequence>
<protein>
    <submittedName>
        <fullName evidence="3">Uncharacterized protein</fullName>
    </submittedName>
</protein>
<evidence type="ECO:0000313" key="3">
    <source>
        <dbReference type="WBParaSite" id="ACRNAN_scaffold4179.g31887.t1"/>
    </source>
</evidence>
<reference evidence="3" key="1">
    <citation type="submission" date="2022-11" db="UniProtKB">
        <authorList>
            <consortium name="WormBaseParasite"/>
        </authorList>
    </citation>
    <scope>IDENTIFICATION</scope>
</reference>
<accession>A0A914DUH0</accession>
<organism evidence="2 3">
    <name type="scientific">Acrobeloides nanus</name>
    <dbReference type="NCBI Taxonomy" id="290746"/>
    <lineage>
        <taxon>Eukaryota</taxon>
        <taxon>Metazoa</taxon>
        <taxon>Ecdysozoa</taxon>
        <taxon>Nematoda</taxon>
        <taxon>Chromadorea</taxon>
        <taxon>Rhabditida</taxon>
        <taxon>Tylenchina</taxon>
        <taxon>Cephalobomorpha</taxon>
        <taxon>Cephaloboidea</taxon>
        <taxon>Cephalobidae</taxon>
        <taxon>Acrobeloides</taxon>
    </lineage>
</organism>